<name>A0ABP6SMF7_9ACTN</name>
<keyword evidence="3" id="KW-1185">Reference proteome</keyword>
<sequence length="99" mass="10128">MAGTAKATTDDAAAVQGGRGTLGSRQETVGTADHRGGQTATRAVVRAGPRSAAALPALPEPGAPAWRWNRRVTSGLGRHHASPLDAERFDEAGPFTSSP</sequence>
<comment type="caution">
    <text evidence="2">The sequence shown here is derived from an EMBL/GenBank/DDBJ whole genome shotgun (WGS) entry which is preliminary data.</text>
</comment>
<proteinExistence type="predicted"/>
<feature type="region of interest" description="Disordered" evidence="1">
    <location>
        <begin position="1"/>
        <end position="41"/>
    </location>
</feature>
<evidence type="ECO:0000313" key="2">
    <source>
        <dbReference type="EMBL" id="GAA3379390.1"/>
    </source>
</evidence>
<dbReference type="RefSeq" id="WP_345043949.1">
    <property type="nucleotide sequence ID" value="NZ_BAAAYL010000001.1"/>
</dbReference>
<reference evidence="3" key="1">
    <citation type="journal article" date="2019" name="Int. J. Syst. Evol. Microbiol.">
        <title>The Global Catalogue of Microorganisms (GCM) 10K type strain sequencing project: providing services to taxonomists for standard genome sequencing and annotation.</title>
        <authorList>
            <consortium name="The Broad Institute Genomics Platform"/>
            <consortium name="The Broad Institute Genome Sequencing Center for Infectious Disease"/>
            <person name="Wu L."/>
            <person name="Ma J."/>
        </authorList>
    </citation>
    <scope>NUCLEOTIDE SEQUENCE [LARGE SCALE GENOMIC DNA]</scope>
    <source>
        <strain evidence="3">JCM 9651</strain>
    </source>
</reference>
<dbReference type="Proteomes" id="UP001499990">
    <property type="component" value="Unassembled WGS sequence"/>
</dbReference>
<protein>
    <submittedName>
        <fullName evidence="2">Uncharacterized protein</fullName>
    </submittedName>
</protein>
<accession>A0ABP6SMF7</accession>
<gene>
    <name evidence="2" type="ORF">GCM10020367_62720</name>
</gene>
<organism evidence="2 3">
    <name type="scientific">Streptomyces sannanensis</name>
    <dbReference type="NCBI Taxonomy" id="285536"/>
    <lineage>
        <taxon>Bacteria</taxon>
        <taxon>Bacillati</taxon>
        <taxon>Actinomycetota</taxon>
        <taxon>Actinomycetes</taxon>
        <taxon>Kitasatosporales</taxon>
        <taxon>Streptomycetaceae</taxon>
        <taxon>Streptomyces</taxon>
    </lineage>
</organism>
<evidence type="ECO:0000313" key="3">
    <source>
        <dbReference type="Proteomes" id="UP001499990"/>
    </source>
</evidence>
<evidence type="ECO:0000256" key="1">
    <source>
        <dbReference type="SAM" id="MobiDB-lite"/>
    </source>
</evidence>
<feature type="region of interest" description="Disordered" evidence="1">
    <location>
        <begin position="75"/>
        <end position="99"/>
    </location>
</feature>
<dbReference type="EMBL" id="BAAAYL010000001">
    <property type="protein sequence ID" value="GAA3379390.1"/>
    <property type="molecule type" value="Genomic_DNA"/>
</dbReference>
<feature type="compositionally biased region" description="Low complexity" evidence="1">
    <location>
        <begin position="1"/>
        <end position="14"/>
    </location>
</feature>